<organism evidence="16 17">
    <name type="scientific">Desulfacinum hydrothermale DSM 13146</name>
    <dbReference type="NCBI Taxonomy" id="1121390"/>
    <lineage>
        <taxon>Bacteria</taxon>
        <taxon>Pseudomonadati</taxon>
        <taxon>Thermodesulfobacteriota</taxon>
        <taxon>Syntrophobacteria</taxon>
        <taxon>Syntrophobacterales</taxon>
        <taxon>Syntrophobacteraceae</taxon>
        <taxon>Desulfacinum</taxon>
    </lineage>
</organism>
<keyword evidence="4 13" id="KW-0812">Transmembrane</keyword>
<evidence type="ECO:0000256" key="8">
    <source>
        <dbReference type="ARBA" id="ARBA00023136"/>
    </source>
</evidence>
<comment type="function">
    <text evidence="10 13">F(1)F(0) ATP synthase produces ATP from ADP in the presence of a proton or sodium gradient. F-type ATPases consist of two structural domains, F(1) containing the extramembraneous catalytic core and F(0) containing the membrane proton channel, linked together by a central stalk and a peripheral stalk. During catalysis, ATP synthesis in the catalytic domain of F(1) is coupled via a rotary mechanism of the central stalk subunits to proton translocation.</text>
</comment>
<keyword evidence="8 13" id="KW-0472">Membrane</keyword>
<dbReference type="Proteomes" id="UP000192783">
    <property type="component" value="Unassembled WGS sequence"/>
</dbReference>
<evidence type="ECO:0000256" key="6">
    <source>
        <dbReference type="ARBA" id="ARBA00022989"/>
    </source>
</evidence>
<dbReference type="InterPro" id="IPR050059">
    <property type="entry name" value="ATP_synthase_B_chain"/>
</dbReference>
<keyword evidence="9 13" id="KW-0066">ATP synthesis</keyword>
<accession>A0A1W1WZN0</accession>
<keyword evidence="17" id="KW-1185">Reference proteome</keyword>
<dbReference type="GO" id="GO:0012505">
    <property type="term" value="C:endomembrane system"/>
    <property type="evidence" value="ECO:0007669"/>
    <property type="project" value="UniProtKB-SubCell"/>
</dbReference>
<evidence type="ECO:0000256" key="12">
    <source>
        <dbReference type="ARBA" id="ARBA00037847"/>
    </source>
</evidence>
<evidence type="ECO:0000313" key="17">
    <source>
        <dbReference type="Proteomes" id="UP000192783"/>
    </source>
</evidence>
<dbReference type="AlphaFoldDB" id="A0A1W1WZN0"/>
<dbReference type="GO" id="GO:0045259">
    <property type="term" value="C:proton-transporting ATP synthase complex"/>
    <property type="evidence" value="ECO:0007669"/>
    <property type="project" value="UniProtKB-KW"/>
</dbReference>
<comment type="subunit">
    <text evidence="13">F-type ATPases have 2 components, F(1) - the catalytic core - and F(0) - the membrane proton channel. F(1) has five subunits: alpha(3), beta(3), gamma(1), delta(1), epsilon(1). F(0) has three main subunits: a(1), b(2) and c(10-14). The alpha and beta chains form an alternating ring which encloses part of the gamma chain. F(1) is attached to F(0) by a central stalk formed by the gamma and epsilon chains, while a peripheral stalk is formed by the delta and b chains.</text>
</comment>
<comment type="function">
    <text evidence="11">Component of the F(0) channel, it forms part of the peripheral stalk, linking F(1) to F(0). The b'-subunit is a diverged and duplicated form of b found in plants and photosynthetic bacteria.</text>
</comment>
<gene>
    <name evidence="13" type="primary">atpF</name>
    <name evidence="16" type="ORF">SAMN02746041_00187</name>
</gene>
<feature type="coiled-coil region" evidence="15">
    <location>
        <begin position="52"/>
        <end position="131"/>
    </location>
</feature>
<dbReference type="HAMAP" id="MF_01398">
    <property type="entry name" value="ATP_synth_b_bprime"/>
    <property type="match status" value="1"/>
</dbReference>
<dbReference type="Pfam" id="PF00430">
    <property type="entry name" value="ATP-synt_B"/>
    <property type="match status" value="1"/>
</dbReference>
<evidence type="ECO:0000256" key="13">
    <source>
        <dbReference type="HAMAP-Rule" id="MF_01398"/>
    </source>
</evidence>
<evidence type="ECO:0000256" key="3">
    <source>
        <dbReference type="ARBA" id="ARBA00022547"/>
    </source>
</evidence>
<dbReference type="STRING" id="1121390.SAMN02746041_00187"/>
<evidence type="ECO:0000256" key="1">
    <source>
        <dbReference type="ARBA" id="ARBA00005513"/>
    </source>
</evidence>
<dbReference type="EMBL" id="FWXF01000001">
    <property type="protein sequence ID" value="SMC16898.1"/>
    <property type="molecule type" value="Genomic_DNA"/>
</dbReference>
<evidence type="ECO:0000256" key="15">
    <source>
        <dbReference type="SAM" id="Coils"/>
    </source>
</evidence>
<comment type="similarity">
    <text evidence="1 13 14">Belongs to the ATPase B chain family.</text>
</comment>
<keyword evidence="3 13" id="KW-0138">CF(0)</keyword>
<proteinExistence type="inferred from homology"/>
<dbReference type="GO" id="GO:0046933">
    <property type="term" value="F:proton-transporting ATP synthase activity, rotational mechanism"/>
    <property type="evidence" value="ECO:0007669"/>
    <property type="project" value="UniProtKB-UniRule"/>
</dbReference>
<protein>
    <recommendedName>
        <fullName evidence="13">ATP synthase subunit b</fullName>
    </recommendedName>
    <alternativeName>
        <fullName evidence="13">ATP synthase F(0) sector subunit b</fullName>
    </alternativeName>
    <alternativeName>
        <fullName evidence="13">ATPase subunit I</fullName>
    </alternativeName>
    <alternativeName>
        <fullName evidence="13">F-type ATPase subunit b</fullName>
        <shortName evidence="13">F-ATPase subunit b</shortName>
    </alternativeName>
</protein>
<keyword evidence="2 13" id="KW-0813">Transport</keyword>
<name>A0A1W1WZN0_9BACT</name>
<comment type="subcellular location">
    <subcellularLocation>
        <location evidence="13">Cell membrane</location>
        <topology evidence="13">Single-pass membrane protein</topology>
    </subcellularLocation>
    <subcellularLocation>
        <location evidence="12">Endomembrane system</location>
        <topology evidence="12">Single-pass membrane protein</topology>
    </subcellularLocation>
</comment>
<evidence type="ECO:0000256" key="7">
    <source>
        <dbReference type="ARBA" id="ARBA00023065"/>
    </source>
</evidence>
<keyword evidence="5 13" id="KW-0375">Hydrogen ion transport</keyword>
<reference evidence="16 17" key="1">
    <citation type="submission" date="2017-04" db="EMBL/GenBank/DDBJ databases">
        <authorList>
            <person name="Afonso C.L."/>
            <person name="Miller P.J."/>
            <person name="Scott M.A."/>
            <person name="Spackman E."/>
            <person name="Goraichik I."/>
            <person name="Dimitrov K.M."/>
            <person name="Suarez D.L."/>
            <person name="Swayne D.E."/>
        </authorList>
    </citation>
    <scope>NUCLEOTIDE SEQUENCE [LARGE SCALE GENOMIC DNA]</scope>
    <source>
        <strain evidence="16 17">DSM 13146</strain>
    </source>
</reference>
<dbReference type="GO" id="GO:0046961">
    <property type="term" value="F:proton-transporting ATPase activity, rotational mechanism"/>
    <property type="evidence" value="ECO:0007669"/>
    <property type="project" value="TreeGrafter"/>
</dbReference>
<keyword evidence="15" id="KW-0175">Coiled coil</keyword>
<dbReference type="InterPro" id="IPR002146">
    <property type="entry name" value="ATP_synth_b/b'su_bac/chlpt"/>
</dbReference>
<evidence type="ECO:0000256" key="11">
    <source>
        <dbReference type="ARBA" id="ARBA00025614"/>
    </source>
</evidence>
<dbReference type="PANTHER" id="PTHR33445">
    <property type="entry name" value="ATP SYNTHASE SUBUNIT B', CHLOROPLASTIC"/>
    <property type="match status" value="1"/>
</dbReference>
<evidence type="ECO:0000256" key="9">
    <source>
        <dbReference type="ARBA" id="ARBA00023310"/>
    </source>
</evidence>
<dbReference type="PANTHER" id="PTHR33445:SF2">
    <property type="entry name" value="ATP SYNTHASE SUBUNIT B', CHLOROPLASTIC"/>
    <property type="match status" value="1"/>
</dbReference>
<dbReference type="OrthoDB" id="5520397at2"/>
<evidence type="ECO:0000313" key="16">
    <source>
        <dbReference type="EMBL" id="SMC16898.1"/>
    </source>
</evidence>
<evidence type="ECO:0000256" key="10">
    <source>
        <dbReference type="ARBA" id="ARBA00025198"/>
    </source>
</evidence>
<dbReference type="CDD" id="cd06503">
    <property type="entry name" value="ATP-synt_Fo_b"/>
    <property type="match status" value="1"/>
</dbReference>
<evidence type="ECO:0000256" key="2">
    <source>
        <dbReference type="ARBA" id="ARBA00022448"/>
    </source>
</evidence>
<dbReference type="GO" id="GO:0005886">
    <property type="term" value="C:plasma membrane"/>
    <property type="evidence" value="ECO:0007669"/>
    <property type="project" value="UniProtKB-SubCell"/>
</dbReference>
<evidence type="ECO:0000256" key="14">
    <source>
        <dbReference type="RuleBase" id="RU003848"/>
    </source>
</evidence>
<sequence length="141" mass="16157">MISLNATIFVQVAFFLVLVFVLNRLMIQPIHRVILQRDEAIRERELGLDAASEELRKMAQAYESRLRAAEADAQAARKALRERASREAHEAFATAQEEVAELRRKAREQALQELEKARKDLKKQAEALSFEITTKVVGRRV</sequence>
<evidence type="ECO:0000256" key="5">
    <source>
        <dbReference type="ARBA" id="ARBA00022781"/>
    </source>
</evidence>
<feature type="transmembrane region" description="Helical" evidence="13">
    <location>
        <begin position="6"/>
        <end position="27"/>
    </location>
</feature>
<keyword evidence="7 13" id="KW-0406">Ion transport</keyword>
<keyword evidence="6 13" id="KW-1133">Transmembrane helix</keyword>
<dbReference type="RefSeq" id="WP_084055665.1">
    <property type="nucleotide sequence ID" value="NZ_FWXF01000001.1"/>
</dbReference>
<keyword evidence="13" id="KW-1003">Cell membrane</keyword>
<evidence type="ECO:0000256" key="4">
    <source>
        <dbReference type="ARBA" id="ARBA00022692"/>
    </source>
</evidence>